<dbReference type="Gene3D" id="3.40.50.620">
    <property type="entry name" value="HUPs"/>
    <property type="match status" value="1"/>
</dbReference>
<dbReference type="EMBL" id="QKZK01000018">
    <property type="protein sequence ID" value="PZX14991.1"/>
    <property type="molecule type" value="Genomic_DNA"/>
</dbReference>
<dbReference type="EC" id="6.3.5.4" evidence="3"/>
<protein>
    <recommendedName>
        <fullName evidence="3">asparagine synthase (glutamine-hydrolyzing)</fullName>
        <ecNumber evidence="3">6.3.5.4</ecNumber>
    </recommendedName>
</protein>
<keyword evidence="6 8" id="KW-0315">Glutamine amidotransferase</keyword>
<keyword evidence="8" id="KW-0028">Amino-acid biosynthesis</keyword>
<dbReference type="PANTHER" id="PTHR43284">
    <property type="entry name" value="ASPARAGINE SYNTHETASE (GLUTAMINE-HYDROLYZING)"/>
    <property type="match status" value="1"/>
</dbReference>
<sequence>MCGICGILNNGSYNHLVEEIVKMNTSLRHRGPDDEGYLISNGMEIMALGGLDTPANVRTSYSLQSVNDYGKNAAWAFAHRRLAVLDISEAGHQPMTLHHNQTSIVFNGEIYNHIVLRNELTKLGYQFRSSSDTEVILNAYLEWGTQCVHKFNGMWSFVIYDPAQQIWFGSRDRLGVKPLYYYRNGNTFAFASEQKALHGCRMVKTKINKQTTFNYLVLSHSQCGSFFEGIEELPAGSSFIFNLPSHQLTIMDYYQNEKRKKIGIKSYDEAVRLVYEQIKKTVSLRMVADVEVGSCLSGGIDSTIIVKLAESILNQSPTQTPLKVFSAIYPGSKIDEHKWIKEVVKDSNLVPYYTQPTGNDLVCDIYDMLYYADSPMLSTSTYSQYRVMKLANENRVKVLLDGQGADELFAGYEVCNWVYWNQLLKTYKISTLFNEINHASNPASSTKEWIRQNLKYAARHLPAKIIQQLSEITVWENRYIQNDFKNSSITLYKKTSFPYGSDLNQFLKAYTHGEKLQAMLRLEDRMSMRFSIESRTPFADDPDLIHLAQSIPAEYKIKSGIRKKVLRDAFNTTIPTPIFNRRDKIGFETPEQEWIKTLTPLLPELITDNIEEFVNVKQLKQDITLFGHNPSSSKMSRILRYFYLSQWRKAYNI</sequence>
<dbReference type="AlphaFoldDB" id="A0A2W7N4I7"/>
<feature type="active site" description="For GATase activity" evidence="8">
    <location>
        <position position="2"/>
    </location>
</feature>
<evidence type="ECO:0000256" key="9">
    <source>
        <dbReference type="PIRSR" id="PIRSR001589-2"/>
    </source>
</evidence>
<dbReference type="CDD" id="cd01991">
    <property type="entry name" value="Asn_synthase_B_C"/>
    <property type="match status" value="1"/>
</dbReference>
<evidence type="ECO:0000256" key="3">
    <source>
        <dbReference type="ARBA" id="ARBA00012737"/>
    </source>
</evidence>
<comment type="similarity">
    <text evidence="2">Belongs to the asparagine synthetase family.</text>
</comment>
<comment type="caution">
    <text evidence="11">The sequence shown here is derived from an EMBL/GenBank/DDBJ whole genome shotgun (WGS) entry which is preliminary data.</text>
</comment>
<keyword evidence="8" id="KW-0061">Asparagine biosynthesis</keyword>
<dbReference type="PIRSF" id="PIRSF001589">
    <property type="entry name" value="Asn_synthetase_glu-h"/>
    <property type="match status" value="1"/>
</dbReference>
<evidence type="ECO:0000313" key="12">
    <source>
        <dbReference type="Proteomes" id="UP000249239"/>
    </source>
</evidence>
<proteinExistence type="inferred from homology"/>
<dbReference type="Pfam" id="PF13537">
    <property type="entry name" value="GATase_7"/>
    <property type="match status" value="1"/>
</dbReference>
<dbReference type="InterPro" id="IPR029055">
    <property type="entry name" value="Ntn_hydrolases_N"/>
</dbReference>
<dbReference type="CDD" id="cd00712">
    <property type="entry name" value="AsnB"/>
    <property type="match status" value="1"/>
</dbReference>
<evidence type="ECO:0000256" key="6">
    <source>
        <dbReference type="ARBA" id="ARBA00022962"/>
    </source>
</evidence>
<keyword evidence="4 9" id="KW-0547">Nucleotide-binding</keyword>
<dbReference type="SUPFAM" id="SSF52402">
    <property type="entry name" value="Adenine nucleotide alpha hydrolases-like"/>
    <property type="match status" value="1"/>
</dbReference>
<accession>A0A2W7N4I7</accession>
<dbReference type="Proteomes" id="UP000249239">
    <property type="component" value="Unassembled WGS sequence"/>
</dbReference>
<evidence type="ECO:0000256" key="8">
    <source>
        <dbReference type="PIRSR" id="PIRSR001589-1"/>
    </source>
</evidence>
<dbReference type="InterPro" id="IPR033738">
    <property type="entry name" value="AsnB_N"/>
</dbReference>
<dbReference type="Pfam" id="PF00733">
    <property type="entry name" value="Asn_synthase"/>
    <property type="match status" value="1"/>
</dbReference>
<feature type="domain" description="Glutamine amidotransferase type-2" evidence="10">
    <location>
        <begin position="2"/>
        <end position="244"/>
    </location>
</feature>
<dbReference type="Gene3D" id="3.60.20.10">
    <property type="entry name" value="Glutamine Phosphoribosylpyrophosphate, subunit 1, domain 1"/>
    <property type="match status" value="1"/>
</dbReference>
<keyword evidence="12" id="KW-1185">Reference proteome</keyword>
<dbReference type="GO" id="GO:0005524">
    <property type="term" value="F:ATP binding"/>
    <property type="evidence" value="ECO:0007669"/>
    <property type="project" value="UniProtKB-KW"/>
</dbReference>
<evidence type="ECO:0000256" key="7">
    <source>
        <dbReference type="ARBA" id="ARBA00048741"/>
    </source>
</evidence>
<dbReference type="InterPro" id="IPR001962">
    <property type="entry name" value="Asn_synthase"/>
</dbReference>
<dbReference type="InterPro" id="IPR017932">
    <property type="entry name" value="GATase_2_dom"/>
</dbReference>
<evidence type="ECO:0000256" key="5">
    <source>
        <dbReference type="ARBA" id="ARBA00022840"/>
    </source>
</evidence>
<dbReference type="InterPro" id="IPR014729">
    <property type="entry name" value="Rossmann-like_a/b/a_fold"/>
</dbReference>
<dbReference type="SUPFAM" id="SSF56235">
    <property type="entry name" value="N-terminal nucleophile aminohydrolases (Ntn hydrolases)"/>
    <property type="match status" value="1"/>
</dbReference>
<dbReference type="PROSITE" id="PS51278">
    <property type="entry name" value="GATASE_TYPE_2"/>
    <property type="match status" value="1"/>
</dbReference>
<reference evidence="11 12" key="1">
    <citation type="submission" date="2018-06" db="EMBL/GenBank/DDBJ databases">
        <title>Genomic Encyclopedia of Archaeal and Bacterial Type Strains, Phase II (KMG-II): from individual species to whole genera.</title>
        <authorList>
            <person name="Goeker M."/>
        </authorList>
    </citation>
    <scope>NUCLEOTIDE SEQUENCE [LARGE SCALE GENOMIC DNA]</scope>
    <source>
        <strain evidence="11 12">DSM 6779</strain>
    </source>
</reference>
<dbReference type="GO" id="GO:0004066">
    <property type="term" value="F:asparagine synthase (glutamine-hydrolyzing) activity"/>
    <property type="evidence" value="ECO:0007669"/>
    <property type="project" value="UniProtKB-EC"/>
</dbReference>
<evidence type="ECO:0000256" key="4">
    <source>
        <dbReference type="ARBA" id="ARBA00022741"/>
    </source>
</evidence>
<dbReference type="RefSeq" id="WP_111446177.1">
    <property type="nucleotide sequence ID" value="NZ_QKZK01000018.1"/>
</dbReference>
<comment type="catalytic activity">
    <reaction evidence="7">
        <text>L-aspartate + L-glutamine + ATP + H2O = L-asparagine + L-glutamate + AMP + diphosphate + H(+)</text>
        <dbReference type="Rhea" id="RHEA:12228"/>
        <dbReference type="ChEBI" id="CHEBI:15377"/>
        <dbReference type="ChEBI" id="CHEBI:15378"/>
        <dbReference type="ChEBI" id="CHEBI:29985"/>
        <dbReference type="ChEBI" id="CHEBI:29991"/>
        <dbReference type="ChEBI" id="CHEBI:30616"/>
        <dbReference type="ChEBI" id="CHEBI:33019"/>
        <dbReference type="ChEBI" id="CHEBI:58048"/>
        <dbReference type="ChEBI" id="CHEBI:58359"/>
        <dbReference type="ChEBI" id="CHEBI:456215"/>
        <dbReference type="EC" id="6.3.5.4"/>
    </reaction>
</comment>
<dbReference type="NCBIfam" id="TIGR01536">
    <property type="entry name" value="asn_synth_AEB"/>
    <property type="match status" value="1"/>
</dbReference>
<gene>
    <name evidence="11" type="ORF">LX69_02321</name>
</gene>
<feature type="binding site" evidence="9">
    <location>
        <position position="132"/>
    </location>
    <ligand>
        <name>L-glutamine</name>
        <dbReference type="ChEBI" id="CHEBI:58359"/>
    </ligand>
</feature>
<evidence type="ECO:0000256" key="2">
    <source>
        <dbReference type="ARBA" id="ARBA00005752"/>
    </source>
</evidence>
<dbReference type="InterPro" id="IPR006426">
    <property type="entry name" value="Asn_synth_AEB"/>
</dbReference>
<keyword evidence="5 9" id="KW-0067">ATP-binding</keyword>
<dbReference type="InterPro" id="IPR051786">
    <property type="entry name" value="ASN_synthetase/amidase"/>
</dbReference>
<evidence type="ECO:0000259" key="10">
    <source>
        <dbReference type="PROSITE" id="PS51278"/>
    </source>
</evidence>
<organism evidence="11 12">
    <name type="scientific">Breznakibacter xylanolyticus</name>
    <dbReference type="NCBI Taxonomy" id="990"/>
    <lineage>
        <taxon>Bacteria</taxon>
        <taxon>Pseudomonadati</taxon>
        <taxon>Bacteroidota</taxon>
        <taxon>Bacteroidia</taxon>
        <taxon>Marinilabiliales</taxon>
        <taxon>Marinilabiliaceae</taxon>
        <taxon>Breznakibacter</taxon>
    </lineage>
</organism>
<dbReference type="OrthoDB" id="9763290at2"/>
<name>A0A2W7N4I7_9BACT</name>
<comment type="pathway">
    <text evidence="1">Amino-acid biosynthesis; L-asparagine biosynthesis; L-asparagine from L-aspartate (L-Gln route): step 1/1.</text>
</comment>
<dbReference type="PANTHER" id="PTHR43284:SF1">
    <property type="entry name" value="ASPARAGINE SYNTHETASE"/>
    <property type="match status" value="1"/>
</dbReference>
<evidence type="ECO:0000313" key="11">
    <source>
        <dbReference type="EMBL" id="PZX14991.1"/>
    </source>
</evidence>
<evidence type="ECO:0000256" key="1">
    <source>
        <dbReference type="ARBA" id="ARBA00005187"/>
    </source>
</evidence>
<dbReference type="GO" id="GO:0006529">
    <property type="term" value="P:asparagine biosynthetic process"/>
    <property type="evidence" value="ECO:0007669"/>
    <property type="project" value="UniProtKB-KW"/>
</dbReference>